<evidence type="ECO:0000313" key="2">
    <source>
        <dbReference type="Proteomes" id="UP001163603"/>
    </source>
</evidence>
<name>A0ACC0Z3I6_9ROSI</name>
<gene>
    <name evidence="1" type="ORF">Pint_04391</name>
</gene>
<sequence>MQDGDTLVSSAQRFELGFFSPGKSKNRYLGIWYKQSPETVVWVANRNNPILDTNGSLVISDDGNLLLLNESKGTVWTLNISGKLENPVAQLLDNGNFIVKDNFSSNASESYLWQSFDFPTDILLPEMKLGWNLKAGFDRYLTAWRSADDPSLGDYTFKLEIDLLPEMVIYNRSEKFARTGPWNGAFFGGIPTKPNLLFEPIVVTNQDEYTYRYESFNNPIVMLLKVNNSGMIQWQIWNERSTGWDSVYFAPEDVCGHYGHCGPNSVCNIDETPICECLKGFVPNSQSNHTSFNGCVRDVSLNESMSLEECKAKCLNNCSCQAYINSNVTGGGSGCLVWFGDLVDIRKLVENRGTQDIFIRVPASELGTNSSSGTSTDNENKGSSKHIWIIVIPILSLAMVIVGIMIPYMRRKIRSKGEDLLSFDVGMGLDDDHAELTEAWDKWTSDRGLDLMDPVLEEAASRHILLRYVNIGLLCVQENAENRPSMSDVVSMLMNETATLSSPKQPAFAHIRSHADSKLSPGGGRPENCSVNDITVTIMEAR</sequence>
<protein>
    <submittedName>
        <fullName evidence="1">Uncharacterized protein</fullName>
    </submittedName>
</protein>
<dbReference type="Proteomes" id="UP001163603">
    <property type="component" value="Chromosome 3"/>
</dbReference>
<evidence type="ECO:0000313" key="1">
    <source>
        <dbReference type="EMBL" id="KAJ0045509.1"/>
    </source>
</evidence>
<accession>A0ACC0Z3I6</accession>
<organism evidence="1 2">
    <name type="scientific">Pistacia integerrima</name>
    <dbReference type="NCBI Taxonomy" id="434235"/>
    <lineage>
        <taxon>Eukaryota</taxon>
        <taxon>Viridiplantae</taxon>
        <taxon>Streptophyta</taxon>
        <taxon>Embryophyta</taxon>
        <taxon>Tracheophyta</taxon>
        <taxon>Spermatophyta</taxon>
        <taxon>Magnoliopsida</taxon>
        <taxon>eudicotyledons</taxon>
        <taxon>Gunneridae</taxon>
        <taxon>Pentapetalae</taxon>
        <taxon>rosids</taxon>
        <taxon>malvids</taxon>
        <taxon>Sapindales</taxon>
        <taxon>Anacardiaceae</taxon>
        <taxon>Pistacia</taxon>
    </lineage>
</organism>
<keyword evidence="2" id="KW-1185">Reference proteome</keyword>
<proteinExistence type="predicted"/>
<dbReference type="EMBL" id="CM047738">
    <property type="protein sequence ID" value="KAJ0045509.1"/>
    <property type="molecule type" value="Genomic_DNA"/>
</dbReference>
<comment type="caution">
    <text evidence="1">The sequence shown here is derived from an EMBL/GenBank/DDBJ whole genome shotgun (WGS) entry which is preliminary data.</text>
</comment>
<reference evidence="2" key="1">
    <citation type="journal article" date="2023" name="G3 (Bethesda)">
        <title>Genome assembly and association tests identify interacting loci associated with vigor, precocity, and sex in interspecific pistachio rootstocks.</title>
        <authorList>
            <person name="Palmer W."/>
            <person name="Jacygrad E."/>
            <person name="Sagayaradj S."/>
            <person name="Cavanaugh K."/>
            <person name="Han R."/>
            <person name="Bertier L."/>
            <person name="Beede B."/>
            <person name="Kafkas S."/>
            <person name="Golino D."/>
            <person name="Preece J."/>
            <person name="Michelmore R."/>
        </authorList>
    </citation>
    <scope>NUCLEOTIDE SEQUENCE [LARGE SCALE GENOMIC DNA]</scope>
</reference>